<keyword evidence="8" id="KW-1185">Reference proteome</keyword>
<evidence type="ECO:0000313" key="8">
    <source>
        <dbReference type="Proteomes" id="UP000276128"/>
    </source>
</evidence>
<dbReference type="InterPro" id="IPR018062">
    <property type="entry name" value="HTH_AraC-typ_CS"/>
</dbReference>
<feature type="domain" description="HTH araC/xylS-type" evidence="5">
    <location>
        <begin position="144"/>
        <end position="242"/>
    </location>
</feature>
<dbReference type="Gene3D" id="3.40.50.2300">
    <property type="match status" value="1"/>
</dbReference>
<dbReference type="RefSeq" id="WP_126140697.1">
    <property type="nucleotide sequence ID" value="NZ_RXHU01000022.1"/>
</dbReference>
<dbReference type="PANTHER" id="PTHR43280:SF28">
    <property type="entry name" value="HTH-TYPE TRANSCRIPTIONAL ACTIVATOR RHAS"/>
    <property type="match status" value="1"/>
</dbReference>
<dbReference type="SMART" id="SM00448">
    <property type="entry name" value="REC"/>
    <property type="match status" value="1"/>
</dbReference>
<evidence type="ECO:0000256" key="3">
    <source>
        <dbReference type="ARBA" id="ARBA00023163"/>
    </source>
</evidence>
<evidence type="ECO:0000313" key="7">
    <source>
        <dbReference type="EMBL" id="RTE10115.1"/>
    </source>
</evidence>
<protein>
    <submittedName>
        <fullName evidence="7">Response regulator</fullName>
    </submittedName>
</protein>
<dbReference type="SUPFAM" id="SSF52172">
    <property type="entry name" value="CheY-like"/>
    <property type="match status" value="1"/>
</dbReference>
<feature type="modified residue" description="4-aspartylphosphate" evidence="4">
    <location>
        <position position="55"/>
    </location>
</feature>
<dbReference type="AlphaFoldDB" id="A0A3S0BMU6"/>
<name>A0A3S0BMU6_9BACL</name>
<keyword evidence="4" id="KW-0597">Phosphoprotein</keyword>
<dbReference type="EMBL" id="RXHU01000022">
    <property type="protein sequence ID" value="RTE10115.1"/>
    <property type="molecule type" value="Genomic_DNA"/>
</dbReference>
<dbReference type="PROSITE" id="PS00041">
    <property type="entry name" value="HTH_ARAC_FAMILY_1"/>
    <property type="match status" value="1"/>
</dbReference>
<comment type="caution">
    <text evidence="7">The sequence shown here is derived from an EMBL/GenBank/DDBJ whole genome shotgun (WGS) entry which is preliminary data.</text>
</comment>
<dbReference type="GO" id="GO:0043565">
    <property type="term" value="F:sequence-specific DNA binding"/>
    <property type="evidence" value="ECO:0007669"/>
    <property type="project" value="InterPro"/>
</dbReference>
<evidence type="ECO:0000259" key="5">
    <source>
        <dbReference type="PROSITE" id="PS01124"/>
    </source>
</evidence>
<keyword evidence="2" id="KW-0238">DNA-binding</keyword>
<keyword evidence="1" id="KW-0805">Transcription regulation</keyword>
<dbReference type="GO" id="GO:0000160">
    <property type="term" value="P:phosphorelay signal transduction system"/>
    <property type="evidence" value="ECO:0007669"/>
    <property type="project" value="InterPro"/>
</dbReference>
<dbReference type="PRINTS" id="PR00032">
    <property type="entry name" value="HTHARAC"/>
</dbReference>
<sequence length="248" mass="28692">MYNVLLVEDERWVRTAVRRTIERTSLPFQVVQECQNGLEALDWLHHQRADLVLADIRMPVMDGLTFLSQLRERDTTTSIVLVSGHDDFKYVQQGLRLGVFDYMLKPVETEEMQACLRKWMDSVGSQRLEAKPEAKDAAELTPVERVVQLIHERLPGEITLTDAAAAVHLNPSYVSQLFKQRMNQTFVDYVLHARMGEAERLLKLTSLRISEIADRLGYTDVAYFSNTFKRIKQYTPSEYRKRLTEAGK</sequence>
<dbReference type="Gene3D" id="1.10.10.60">
    <property type="entry name" value="Homeodomain-like"/>
    <property type="match status" value="2"/>
</dbReference>
<dbReference type="CDD" id="cd17536">
    <property type="entry name" value="REC_YesN-like"/>
    <property type="match status" value="1"/>
</dbReference>
<dbReference type="Pfam" id="PF12833">
    <property type="entry name" value="HTH_18"/>
    <property type="match status" value="1"/>
</dbReference>
<evidence type="ECO:0000256" key="4">
    <source>
        <dbReference type="PROSITE-ProRule" id="PRU00169"/>
    </source>
</evidence>
<feature type="domain" description="Response regulatory" evidence="6">
    <location>
        <begin position="3"/>
        <end position="120"/>
    </location>
</feature>
<dbReference type="SUPFAM" id="SSF46689">
    <property type="entry name" value="Homeodomain-like"/>
    <property type="match status" value="2"/>
</dbReference>
<dbReference type="PANTHER" id="PTHR43280">
    <property type="entry name" value="ARAC-FAMILY TRANSCRIPTIONAL REGULATOR"/>
    <property type="match status" value="1"/>
</dbReference>
<reference evidence="7 8" key="1">
    <citation type="submission" date="2018-12" db="EMBL/GenBank/DDBJ databases">
        <title>Bacillus ochoae sp. nov., Paenibacillus whitsoniae sp. nov., Paenibacillus spiritus sp. nov. Isolated from the Mars Exploration Rover during spacecraft assembly.</title>
        <authorList>
            <person name="Seuylemezian A."/>
            <person name="Vaishampayan P."/>
        </authorList>
    </citation>
    <scope>NUCLEOTIDE SEQUENCE [LARGE SCALE GENOMIC DNA]</scope>
    <source>
        <strain evidence="7 8">MER 54</strain>
    </source>
</reference>
<gene>
    <name evidence="7" type="ORF">EJQ19_08080</name>
</gene>
<dbReference type="Pfam" id="PF00072">
    <property type="entry name" value="Response_reg"/>
    <property type="match status" value="1"/>
</dbReference>
<keyword evidence="3" id="KW-0804">Transcription</keyword>
<dbReference type="InterPro" id="IPR018060">
    <property type="entry name" value="HTH_AraC"/>
</dbReference>
<dbReference type="OrthoDB" id="159632at2"/>
<dbReference type="InterPro" id="IPR020449">
    <property type="entry name" value="Tscrpt_reg_AraC-type_HTH"/>
</dbReference>
<dbReference type="PROSITE" id="PS50110">
    <property type="entry name" value="RESPONSE_REGULATORY"/>
    <property type="match status" value="1"/>
</dbReference>
<dbReference type="Proteomes" id="UP000276128">
    <property type="component" value="Unassembled WGS sequence"/>
</dbReference>
<dbReference type="PROSITE" id="PS01124">
    <property type="entry name" value="HTH_ARAC_FAMILY_2"/>
    <property type="match status" value="1"/>
</dbReference>
<dbReference type="SMART" id="SM00342">
    <property type="entry name" value="HTH_ARAC"/>
    <property type="match status" value="1"/>
</dbReference>
<dbReference type="InterPro" id="IPR009057">
    <property type="entry name" value="Homeodomain-like_sf"/>
</dbReference>
<evidence type="ECO:0000256" key="1">
    <source>
        <dbReference type="ARBA" id="ARBA00023015"/>
    </source>
</evidence>
<proteinExistence type="predicted"/>
<organism evidence="7 8">
    <name type="scientific">Paenibacillus whitsoniae</name>
    <dbReference type="NCBI Taxonomy" id="2496558"/>
    <lineage>
        <taxon>Bacteria</taxon>
        <taxon>Bacillati</taxon>
        <taxon>Bacillota</taxon>
        <taxon>Bacilli</taxon>
        <taxon>Bacillales</taxon>
        <taxon>Paenibacillaceae</taxon>
        <taxon>Paenibacillus</taxon>
    </lineage>
</organism>
<dbReference type="InterPro" id="IPR011006">
    <property type="entry name" value="CheY-like_superfamily"/>
</dbReference>
<dbReference type="GO" id="GO:0003700">
    <property type="term" value="F:DNA-binding transcription factor activity"/>
    <property type="evidence" value="ECO:0007669"/>
    <property type="project" value="InterPro"/>
</dbReference>
<accession>A0A3S0BMU6</accession>
<dbReference type="InterPro" id="IPR001789">
    <property type="entry name" value="Sig_transdc_resp-reg_receiver"/>
</dbReference>
<evidence type="ECO:0000259" key="6">
    <source>
        <dbReference type="PROSITE" id="PS50110"/>
    </source>
</evidence>
<evidence type="ECO:0000256" key="2">
    <source>
        <dbReference type="ARBA" id="ARBA00023125"/>
    </source>
</evidence>